<sequence>EHDNSNLKTFSLNAINAASKIESDIHVLVAGSKCENVCKEVAVVPLVKKVLQSDSANYENYLAENLTPLVVKLAEKYTHIIASANTFGKNFMPRVAALLDTSQISDIIKVNGPDNFIRPIYAGNAFATVKSNDKKKCITIRPTSFDPAPTSGGSAPIEKTEAIAVPNISKFIKREETKSERPELGTARIVISGGRGMQSGENFKLINAIADKLNAAVGASRAAVDAGYISNDHQVGQT</sequence>
<evidence type="ECO:0000313" key="3">
    <source>
        <dbReference type="EMBL" id="SVE37705.1"/>
    </source>
</evidence>
<dbReference type="InterPro" id="IPR033947">
    <property type="entry name" value="ETF_alpha_N"/>
</dbReference>
<reference evidence="3" key="1">
    <citation type="submission" date="2018-05" db="EMBL/GenBank/DDBJ databases">
        <authorList>
            <person name="Lanie J.A."/>
            <person name="Ng W.-L."/>
            <person name="Kazmierczak K.M."/>
            <person name="Andrzejewski T.M."/>
            <person name="Davidsen T.M."/>
            <person name="Wayne K.J."/>
            <person name="Tettelin H."/>
            <person name="Glass J.I."/>
            <person name="Rusch D."/>
            <person name="Podicherti R."/>
            <person name="Tsui H.-C.T."/>
            <person name="Winkler M.E."/>
        </authorList>
    </citation>
    <scope>NUCLEOTIDE SEQUENCE</scope>
</reference>
<dbReference type="Gene3D" id="3.40.50.620">
    <property type="entry name" value="HUPs"/>
    <property type="match status" value="1"/>
</dbReference>
<dbReference type="GO" id="GO:0009055">
    <property type="term" value="F:electron transfer activity"/>
    <property type="evidence" value="ECO:0007669"/>
    <property type="project" value="InterPro"/>
</dbReference>
<dbReference type="SUPFAM" id="SSF52402">
    <property type="entry name" value="Adenine nucleotide alpha hydrolases-like"/>
    <property type="match status" value="1"/>
</dbReference>
<dbReference type="PANTHER" id="PTHR43153:SF1">
    <property type="entry name" value="ELECTRON TRANSFER FLAVOPROTEIN SUBUNIT ALPHA, MITOCHONDRIAL"/>
    <property type="match status" value="1"/>
</dbReference>
<dbReference type="SMART" id="SM00893">
    <property type="entry name" value="ETF"/>
    <property type="match status" value="1"/>
</dbReference>
<dbReference type="InterPro" id="IPR029035">
    <property type="entry name" value="DHS-like_NAD/FAD-binding_dom"/>
</dbReference>
<dbReference type="GO" id="GO:0033539">
    <property type="term" value="P:fatty acid beta-oxidation using acyl-CoA dehydrogenase"/>
    <property type="evidence" value="ECO:0007669"/>
    <property type="project" value="TreeGrafter"/>
</dbReference>
<organism evidence="3">
    <name type="scientific">marine metagenome</name>
    <dbReference type="NCBI Taxonomy" id="408172"/>
    <lineage>
        <taxon>unclassified sequences</taxon>
        <taxon>metagenomes</taxon>
        <taxon>ecological metagenomes</taxon>
    </lineage>
</organism>
<protein>
    <recommendedName>
        <fullName evidence="2">Electron transfer flavoprotein alpha/beta-subunit N-terminal domain-containing protein</fullName>
    </recommendedName>
</protein>
<gene>
    <name evidence="3" type="ORF">METZ01_LOCUS490559</name>
</gene>
<dbReference type="InterPro" id="IPR014730">
    <property type="entry name" value="ETF_a/b_N"/>
</dbReference>
<dbReference type="GO" id="GO:0050660">
    <property type="term" value="F:flavin adenine dinucleotide binding"/>
    <property type="evidence" value="ECO:0007669"/>
    <property type="project" value="InterPro"/>
</dbReference>
<dbReference type="PANTHER" id="PTHR43153">
    <property type="entry name" value="ELECTRON TRANSFER FLAVOPROTEIN ALPHA"/>
    <property type="match status" value="1"/>
</dbReference>
<dbReference type="FunFam" id="3.40.50.620:FF:000041">
    <property type="entry name" value="Electron transfer flavoprotein alpha subunit"/>
    <property type="match status" value="1"/>
</dbReference>
<feature type="non-terminal residue" evidence="3">
    <location>
        <position position="238"/>
    </location>
</feature>
<feature type="non-terminal residue" evidence="3">
    <location>
        <position position="1"/>
    </location>
</feature>
<dbReference type="InterPro" id="IPR001308">
    <property type="entry name" value="ETF_a/FixB"/>
</dbReference>
<proteinExistence type="inferred from homology"/>
<dbReference type="AlphaFoldDB" id="A0A383D0F0"/>
<dbReference type="CDD" id="cd01715">
    <property type="entry name" value="ETF_alpha"/>
    <property type="match status" value="1"/>
</dbReference>
<name>A0A383D0F0_9ZZZZ</name>
<dbReference type="SUPFAM" id="SSF52467">
    <property type="entry name" value="DHS-like NAD/FAD-binding domain"/>
    <property type="match status" value="1"/>
</dbReference>
<feature type="domain" description="Electron transfer flavoprotein alpha/beta-subunit N-terminal" evidence="2">
    <location>
        <begin position="1"/>
        <end position="175"/>
    </location>
</feature>
<dbReference type="EMBL" id="UINC01213091">
    <property type="protein sequence ID" value="SVE37705.1"/>
    <property type="molecule type" value="Genomic_DNA"/>
</dbReference>
<dbReference type="InterPro" id="IPR014731">
    <property type="entry name" value="ETF_asu_C"/>
</dbReference>
<comment type="similarity">
    <text evidence="1">Belongs to the ETF alpha-subunit/FixB family.</text>
</comment>
<dbReference type="Gene3D" id="3.40.50.1220">
    <property type="entry name" value="TPP-binding domain"/>
    <property type="match status" value="1"/>
</dbReference>
<accession>A0A383D0F0</accession>
<dbReference type="Pfam" id="PF00766">
    <property type="entry name" value="ETF_alpha"/>
    <property type="match status" value="1"/>
</dbReference>
<dbReference type="Pfam" id="PF01012">
    <property type="entry name" value="ETF"/>
    <property type="match status" value="1"/>
</dbReference>
<evidence type="ECO:0000259" key="2">
    <source>
        <dbReference type="SMART" id="SM00893"/>
    </source>
</evidence>
<dbReference type="InterPro" id="IPR014729">
    <property type="entry name" value="Rossmann-like_a/b/a_fold"/>
</dbReference>
<evidence type="ECO:0000256" key="1">
    <source>
        <dbReference type="ARBA" id="ARBA00005817"/>
    </source>
</evidence>